<evidence type="ECO:0000313" key="18">
    <source>
        <dbReference type="Proteomes" id="UP001189429"/>
    </source>
</evidence>
<keyword evidence="9" id="KW-0067">ATP-binding</keyword>
<dbReference type="PANTHER" id="PTHR46116:SF26">
    <property type="entry name" value="UBIQUITIN-CONJUGATING ENZYME E2 Z"/>
    <property type="match status" value="1"/>
</dbReference>
<evidence type="ECO:0000256" key="8">
    <source>
        <dbReference type="ARBA" id="ARBA00022786"/>
    </source>
</evidence>
<keyword evidence="4" id="KW-0963">Cytoplasm</keyword>
<dbReference type="InterPro" id="IPR000608">
    <property type="entry name" value="UBC"/>
</dbReference>
<dbReference type="PROSITE" id="PS50127">
    <property type="entry name" value="UBC_2"/>
    <property type="match status" value="1"/>
</dbReference>
<protein>
    <recommendedName>
        <fullName evidence="11">Ubiquitin-conjugating enzyme E2 Z</fullName>
        <ecNumber evidence="3">2.3.2.23</ecNumber>
    </recommendedName>
    <alternativeName>
        <fullName evidence="12">E2 ubiquitin-conjugating enzyme Z</fullName>
    </alternativeName>
    <alternativeName>
        <fullName evidence="14">Ubiquitin carrier protein Z</fullName>
    </alternativeName>
    <alternativeName>
        <fullName evidence="13">Ubiquitin-protein ligase Z</fullName>
    </alternativeName>
</protein>
<evidence type="ECO:0000256" key="10">
    <source>
        <dbReference type="ARBA" id="ARBA00023242"/>
    </source>
</evidence>
<evidence type="ECO:0000256" key="3">
    <source>
        <dbReference type="ARBA" id="ARBA00012486"/>
    </source>
</evidence>
<dbReference type="PANTHER" id="PTHR46116">
    <property type="entry name" value="(E3-INDEPENDENT) E2 UBIQUITIN-CONJUGATING ENZYME"/>
    <property type="match status" value="1"/>
</dbReference>
<evidence type="ECO:0000256" key="2">
    <source>
        <dbReference type="ARBA" id="ARBA00004496"/>
    </source>
</evidence>
<evidence type="ECO:0000256" key="1">
    <source>
        <dbReference type="ARBA" id="ARBA00004123"/>
    </source>
</evidence>
<comment type="subcellular location">
    <subcellularLocation>
        <location evidence="2">Cytoplasm</location>
    </subcellularLocation>
    <subcellularLocation>
        <location evidence="1">Nucleus</location>
    </subcellularLocation>
</comment>
<evidence type="ECO:0000256" key="5">
    <source>
        <dbReference type="ARBA" id="ARBA00022679"/>
    </source>
</evidence>
<name>A0ABN9TQ61_9DINO</name>
<keyword evidence="7" id="KW-0547">Nucleotide-binding</keyword>
<dbReference type="Proteomes" id="UP001189429">
    <property type="component" value="Unassembled WGS sequence"/>
</dbReference>
<keyword evidence="10" id="KW-0539">Nucleus</keyword>
<comment type="caution">
    <text evidence="17">The sequence shown here is derived from an EMBL/GenBank/DDBJ whole genome shotgun (WGS) entry which is preliminary data.</text>
</comment>
<evidence type="ECO:0000313" key="17">
    <source>
        <dbReference type="EMBL" id="CAK0848273.1"/>
    </source>
</evidence>
<dbReference type="SMART" id="SM00212">
    <property type="entry name" value="UBCc"/>
    <property type="match status" value="1"/>
</dbReference>
<dbReference type="Pfam" id="PF00179">
    <property type="entry name" value="UQ_con"/>
    <property type="match status" value="1"/>
</dbReference>
<keyword evidence="5" id="KW-0808">Transferase</keyword>
<feature type="domain" description="UBC core" evidence="16">
    <location>
        <begin position="65"/>
        <end position="191"/>
    </location>
</feature>
<dbReference type="InterPro" id="IPR016135">
    <property type="entry name" value="UBQ-conjugating_enzyme/RWD"/>
</dbReference>
<sequence length="191" mass="21367">MLWSIVSSVQCYKLGRSNASFDSPALIALPLPQVRCQPRPFDGNSGSDSCEDSSARAKTGYDSPLAQKRLVKERQNLMQERQELEDCGIHVHWGEELNKALALIIGPTGTPYQRGFYFFDIKMPDNYPFVPPKVDFKTGDGRVRFNPNLYVEGKVCLSILGTWSGPSWTTSCSLRTVLVSIQSLLNEHPIQ</sequence>
<gene>
    <name evidence="17" type="ORF">PCOR1329_LOCUS41254</name>
</gene>
<evidence type="ECO:0000256" key="14">
    <source>
        <dbReference type="ARBA" id="ARBA00042401"/>
    </source>
</evidence>
<keyword evidence="6" id="KW-0053">Apoptosis</keyword>
<keyword evidence="18" id="KW-1185">Reference proteome</keyword>
<dbReference type="EC" id="2.3.2.23" evidence="3"/>
<proteinExistence type="predicted"/>
<evidence type="ECO:0000256" key="6">
    <source>
        <dbReference type="ARBA" id="ARBA00022703"/>
    </source>
</evidence>
<organism evidence="17 18">
    <name type="scientific">Prorocentrum cordatum</name>
    <dbReference type="NCBI Taxonomy" id="2364126"/>
    <lineage>
        <taxon>Eukaryota</taxon>
        <taxon>Sar</taxon>
        <taxon>Alveolata</taxon>
        <taxon>Dinophyceae</taxon>
        <taxon>Prorocentrales</taxon>
        <taxon>Prorocentraceae</taxon>
        <taxon>Prorocentrum</taxon>
    </lineage>
</organism>
<evidence type="ECO:0000256" key="13">
    <source>
        <dbReference type="ARBA" id="ARBA00042316"/>
    </source>
</evidence>
<dbReference type="SUPFAM" id="SSF54495">
    <property type="entry name" value="UBC-like"/>
    <property type="match status" value="1"/>
</dbReference>
<evidence type="ECO:0000256" key="11">
    <source>
        <dbReference type="ARBA" id="ARBA00039894"/>
    </source>
</evidence>
<evidence type="ECO:0000256" key="15">
    <source>
        <dbReference type="SAM" id="MobiDB-lite"/>
    </source>
</evidence>
<reference evidence="17" key="1">
    <citation type="submission" date="2023-10" db="EMBL/GenBank/DDBJ databases">
        <authorList>
            <person name="Chen Y."/>
            <person name="Shah S."/>
            <person name="Dougan E. K."/>
            <person name="Thang M."/>
            <person name="Chan C."/>
        </authorList>
    </citation>
    <scope>NUCLEOTIDE SEQUENCE [LARGE SCALE GENOMIC DNA]</scope>
</reference>
<evidence type="ECO:0000259" key="16">
    <source>
        <dbReference type="PROSITE" id="PS50127"/>
    </source>
</evidence>
<evidence type="ECO:0000256" key="4">
    <source>
        <dbReference type="ARBA" id="ARBA00022490"/>
    </source>
</evidence>
<dbReference type="EMBL" id="CAUYUJ010014963">
    <property type="protein sequence ID" value="CAK0848273.1"/>
    <property type="molecule type" value="Genomic_DNA"/>
</dbReference>
<feature type="region of interest" description="Disordered" evidence="15">
    <location>
        <begin position="38"/>
        <end position="58"/>
    </location>
</feature>
<evidence type="ECO:0000256" key="12">
    <source>
        <dbReference type="ARBA" id="ARBA00041798"/>
    </source>
</evidence>
<evidence type="ECO:0000256" key="9">
    <source>
        <dbReference type="ARBA" id="ARBA00022840"/>
    </source>
</evidence>
<dbReference type="Gene3D" id="3.10.110.10">
    <property type="entry name" value="Ubiquitin Conjugating Enzyme"/>
    <property type="match status" value="1"/>
</dbReference>
<accession>A0ABN9TQ61</accession>
<evidence type="ECO:0000256" key="7">
    <source>
        <dbReference type="ARBA" id="ARBA00022741"/>
    </source>
</evidence>
<keyword evidence="8" id="KW-0833">Ubl conjugation pathway</keyword>
<feature type="non-terminal residue" evidence="17">
    <location>
        <position position="191"/>
    </location>
</feature>